<dbReference type="Gene3D" id="3.90.230.10">
    <property type="entry name" value="Creatinase/methionine aminopeptidase superfamily"/>
    <property type="match status" value="1"/>
</dbReference>
<evidence type="ECO:0000313" key="2">
    <source>
        <dbReference type="EMBL" id="EJW95334.1"/>
    </source>
</evidence>
<evidence type="ECO:0000259" key="1">
    <source>
        <dbReference type="Pfam" id="PF00557"/>
    </source>
</evidence>
<name>J9G761_9ZZZZ</name>
<sequence length="227" mass="25589">YLLMTQEEIRLYANEKAFSQEIKASLSKDGVTIFPYDQVYEDVKKISSDKKVVLDKENVNYLLLKNIPEEVCIEDAQNLTLLPKAIKNPVEVENEKIAHIKDGVAVTKFIYWLKQNVGKRTITEISAAEHLLTLRQAQEHFLDNSFDPIISYGEHAAMNHYSATPETDVVIEPKGLLLADTGGHYLEGSTDITRTIAMGETTYEQKKFFTAVLRGTLNLAAASFRYG</sequence>
<dbReference type="PANTHER" id="PTHR43763">
    <property type="entry name" value="XAA-PRO AMINOPEPTIDASE 1"/>
    <property type="match status" value="1"/>
</dbReference>
<dbReference type="GO" id="GO:0004177">
    <property type="term" value="F:aminopeptidase activity"/>
    <property type="evidence" value="ECO:0007669"/>
    <property type="project" value="UniProtKB-KW"/>
</dbReference>
<gene>
    <name evidence="2" type="ORF">EVA_16559</name>
</gene>
<feature type="non-terminal residue" evidence="2">
    <location>
        <position position="227"/>
    </location>
</feature>
<dbReference type="PANTHER" id="PTHR43763:SF6">
    <property type="entry name" value="XAA-PRO AMINOPEPTIDASE 1"/>
    <property type="match status" value="1"/>
</dbReference>
<feature type="domain" description="Peptidase M24" evidence="1">
    <location>
        <begin position="96"/>
        <end position="222"/>
    </location>
</feature>
<keyword evidence="2" id="KW-0378">Hydrolase</keyword>
<dbReference type="InterPro" id="IPR029149">
    <property type="entry name" value="Creatin/AminoP/Spt16_N"/>
</dbReference>
<proteinExistence type="predicted"/>
<dbReference type="SUPFAM" id="SSF55920">
    <property type="entry name" value="Creatinase/aminopeptidase"/>
    <property type="match status" value="1"/>
</dbReference>
<organism evidence="2">
    <name type="scientific">gut metagenome</name>
    <dbReference type="NCBI Taxonomy" id="749906"/>
    <lineage>
        <taxon>unclassified sequences</taxon>
        <taxon>metagenomes</taxon>
        <taxon>organismal metagenomes</taxon>
    </lineage>
</organism>
<keyword evidence="2" id="KW-0031">Aminopeptidase</keyword>
<dbReference type="Pfam" id="PF16189">
    <property type="entry name" value="Creatinase_N_2"/>
    <property type="match status" value="1"/>
</dbReference>
<reference evidence="2" key="1">
    <citation type="journal article" date="2012" name="PLoS ONE">
        <title>Gene sets for utilization of primary and secondary nutrition supplies in the distal gut of endangered iberian lynx.</title>
        <authorList>
            <person name="Alcaide M."/>
            <person name="Messina E."/>
            <person name="Richter M."/>
            <person name="Bargiela R."/>
            <person name="Peplies J."/>
            <person name="Huws S.A."/>
            <person name="Newbold C.J."/>
            <person name="Golyshin P.N."/>
            <person name="Simon M.A."/>
            <person name="Lopez G."/>
            <person name="Yakimov M.M."/>
            <person name="Ferrer M."/>
        </authorList>
    </citation>
    <scope>NUCLEOTIDE SEQUENCE</scope>
</reference>
<dbReference type="EMBL" id="AMCI01005862">
    <property type="protein sequence ID" value="EJW95334.1"/>
    <property type="molecule type" value="Genomic_DNA"/>
</dbReference>
<dbReference type="InterPro" id="IPR000994">
    <property type="entry name" value="Pept_M24"/>
</dbReference>
<keyword evidence="2" id="KW-0645">Protease</keyword>
<feature type="non-terminal residue" evidence="2">
    <location>
        <position position="1"/>
    </location>
</feature>
<dbReference type="AlphaFoldDB" id="J9G761"/>
<dbReference type="InterPro" id="IPR050422">
    <property type="entry name" value="X-Pro_aminopeptidase_P"/>
</dbReference>
<dbReference type="Pfam" id="PF00557">
    <property type="entry name" value="Peptidase_M24"/>
    <property type="match status" value="1"/>
</dbReference>
<accession>J9G761</accession>
<dbReference type="Gene3D" id="3.40.350.10">
    <property type="entry name" value="Creatinase/prolidase N-terminal domain"/>
    <property type="match status" value="1"/>
</dbReference>
<dbReference type="InterPro" id="IPR036005">
    <property type="entry name" value="Creatinase/aminopeptidase-like"/>
</dbReference>
<comment type="caution">
    <text evidence="2">The sequence shown here is derived from an EMBL/GenBank/DDBJ whole genome shotgun (WGS) entry which is preliminary data.</text>
</comment>
<protein>
    <submittedName>
        <fullName evidence="2">Xaa-Pro aminopeptidase</fullName>
    </submittedName>
</protein>